<evidence type="ECO:0000256" key="6">
    <source>
        <dbReference type="RuleBase" id="RU003800"/>
    </source>
</evidence>
<evidence type="ECO:0000256" key="3">
    <source>
        <dbReference type="ARBA" id="ARBA00022741"/>
    </source>
</evidence>
<dbReference type="InterPro" id="IPR024953">
    <property type="entry name" value="PP_kinase_middle"/>
</dbReference>
<keyword evidence="2 6" id="KW-0808">Transferase</keyword>
<comment type="PTM">
    <text evidence="6">An intermediate of this reaction is the autophosphorylated ppk in which a phosphate is covalently linked to a histidine residue through a N-P bond.</text>
</comment>
<dbReference type="Gene3D" id="3.30.1840.10">
    <property type="entry name" value="Polyphosphate kinase middle domain"/>
    <property type="match status" value="1"/>
</dbReference>
<dbReference type="PANTHER" id="PTHR30218">
    <property type="entry name" value="POLYPHOSPHATE KINASE"/>
    <property type="match status" value="1"/>
</dbReference>
<comment type="catalytic activity">
    <reaction evidence="6">
        <text>[phosphate](n) + ATP = [phosphate](n+1) + ADP</text>
        <dbReference type="Rhea" id="RHEA:19573"/>
        <dbReference type="Rhea" id="RHEA-COMP:9859"/>
        <dbReference type="Rhea" id="RHEA-COMP:14280"/>
        <dbReference type="ChEBI" id="CHEBI:16838"/>
        <dbReference type="ChEBI" id="CHEBI:30616"/>
        <dbReference type="ChEBI" id="CHEBI:456216"/>
        <dbReference type="EC" id="2.7.4.1"/>
    </reaction>
</comment>
<dbReference type="Pfam" id="PF13089">
    <property type="entry name" value="PP_kinase_N"/>
    <property type="match status" value="1"/>
</dbReference>
<evidence type="ECO:0000313" key="11">
    <source>
        <dbReference type="EMBL" id="MBO8443803.1"/>
    </source>
</evidence>
<dbReference type="Pfam" id="PF02503">
    <property type="entry name" value="PP_kinase"/>
    <property type="match status" value="1"/>
</dbReference>
<dbReference type="InterPro" id="IPR041108">
    <property type="entry name" value="PP_kinase_C_1"/>
</dbReference>
<dbReference type="AlphaFoldDB" id="A0A9D9EA17"/>
<evidence type="ECO:0000259" key="7">
    <source>
        <dbReference type="Pfam" id="PF02503"/>
    </source>
</evidence>
<name>A0A9D9EA17_9SPIR</name>
<reference evidence="11" key="1">
    <citation type="submission" date="2020-10" db="EMBL/GenBank/DDBJ databases">
        <authorList>
            <person name="Gilroy R."/>
        </authorList>
    </citation>
    <scope>NUCLEOTIDE SEQUENCE</scope>
    <source>
        <strain evidence="11">11167</strain>
    </source>
</reference>
<accession>A0A9D9EA17</accession>
<keyword evidence="3" id="KW-0547">Nucleotide-binding</keyword>
<evidence type="ECO:0000259" key="8">
    <source>
        <dbReference type="Pfam" id="PF13089"/>
    </source>
</evidence>
<dbReference type="SUPFAM" id="SSF143724">
    <property type="entry name" value="PHP14-like"/>
    <property type="match status" value="1"/>
</dbReference>
<protein>
    <recommendedName>
        <fullName evidence="6">Polyphosphate kinase</fullName>
        <ecNumber evidence="6">2.7.4.1</ecNumber>
    </recommendedName>
</protein>
<keyword evidence="4 11" id="KW-0418">Kinase</keyword>
<feature type="domain" description="Polyphosphate kinase middle" evidence="7">
    <location>
        <begin position="132"/>
        <end position="311"/>
    </location>
</feature>
<comment type="caution">
    <text evidence="11">The sequence shown here is derived from an EMBL/GenBank/DDBJ whole genome shotgun (WGS) entry which is preliminary data.</text>
</comment>
<feature type="domain" description="Polyphosphate kinase C-terminal" evidence="10">
    <location>
        <begin position="344"/>
        <end position="502"/>
    </location>
</feature>
<evidence type="ECO:0000256" key="2">
    <source>
        <dbReference type="ARBA" id="ARBA00022679"/>
    </source>
</evidence>
<comment type="similarity">
    <text evidence="6">Belongs to the polyphosphate kinase 1 (PPK1) family.</text>
</comment>
<evidence type="ECO:0000259" key="9">
    <source>
        <dbReference type="Pfam" id="PF13090"/>
    </source>
</evidence>
<dbReference type="GO" id="GO:0009358">
    <property type="term" value="C:polyphosphate kinase complex"/>
    <property type="evidence" value="ECO:0007669"/>
    <property type="project" value="InterPro"/>
</dbReference>
<gene>
    <name evidence="11" type="primary">ppk1</name>
    <name evidence="11" type="ORF">IAC42_08645</name>
</gene>
<dbReference type="SUPFAM" id="SSF56024">
    <property type="entry name" value="Phospholipase D/nuclease"/>
    <property type="match status" value="2"/>
</dbReference>
<organism evidence="11 12">
    <name type="scientific">Candidatus Aphodenecus pullistercoris</name>
    <dbReference type="NCBI Taxonomy" id="2840669"/>
    <lineage>
        <taxon>Bacteria</taxon>
        <taxon>Pseudomonadati</taxon>
        <taxon>Spirochaetota</taxon>
        <taxon>Spirochaetia</taxon>
        <taxon>Spirochaetales</taxon>
        <taxon>Candidatus Aphodenecus</taxon>
    </lineage>
</organism>
<dbReference type="Gene3D" id="1.20.58.310">
    <property type="entry name" value="Polyphosphate kinase N-terminal domain"/>
    <property type="match status" value="1"/>
</dbReference>
<keyword evidence="1 6" id="KW-0597">Phosphoprotein</keyword>
<dbReference type="GO" id="GO:0006799">
    <property type="term" value="P:polyphosphate biosynthetic process"/>
    <property type="evidence" value="ECO:0007669"/>
    <property type="project" value="InterPro"/>
</dbReference>
<evidence type="ECO:0000256" key="5">
    <source>
        <dbReference type="ARBA" id="ARBA00022840"/>
    </source>
</evidence>
<keyword evidence="5" id="KW-0067">ATP-binding</keyword>
<dbReference type="Pfam" id="PF17941">
    <property type="entry name" value="PP_kinase_C_1"/>
    <property type="match status" value="1"/>
</dbReference>
<dbReference type="Pfam" id="PF13090">
    <property type="entry name" value="PP_kinase_C"/>
    <property type="match status" value="1"/>
</dbReference>
<proteinExistence type="inferred from homology"/>
<dbReference type="InterPro" id="IPR036830">
    <property type="entry name" value="PP_kinase_middle_dom_sf"/>
</dbReference>
<dbReference type="SUPFAM" id="SSF140356">
    <property type="entry name" value="PPK N-terminal domain-like"/>
    <property type="match status" value="1"/>
</dbReference>
<dbReference type="GO" id="GO:0005524">
    <property type="term" value="F:ATP binding"/>
    <property type="evidence" value="ECO:0007669"/>
    <property type="project" value="UniProtKB-KW"/>
</dbReference>
<dbReference type="Gene3D" id="3.30.870.10">
    <property type="entry name" value="Endonuclease Chain A"/>
    <property type="match status" value="2"/>
</dbReference>
<dbReference type="InterPro" id="IPR025198">
    <property type="entry name" value="PPK_N_dom"/>
</dbReference>
<dbReference type="Proteomes" id="UP000823633">
    <property type="component" value="Unassembled WGS sequence"/>
</dbReference>
<evidence type="ECO:0000259" key="10">
    <source>
        <dbReference type="Pfam" id="PF17941"/>
    </source>
</evidence>
<dbReference type="EMBL" id="JADIMU010000057">
    <property type="protein sequence ID" value="MBO8443803.1"/>
    <property type="molecule type" value="Genomic_DNA"/>
</dbReference>
<comment type="function">
    <text evidence="6">Catalyzes the reversible transfer of the terminal phosphate of ATP to form a long-chain polyphosphate (polyP).</text>
</comment>
<evidence type="ECO:0000256" key="1">
    <source>
        <dbReference type="ARBA" id="ARBA00022553"/>
    </source>
</evidence>
<evidence type="ECO:0000313" key="12">
    <source>
        <dbReference type="Proteomes" id="UP000823633"/>
    </source>
</evidence>
<evidence type="ECO:0000256" key="4">
    <source>
        <dbReference type="ARBA" id="ARBA00022777"/>
    </source>
</evidence>
<dbReference type="PANTHER" id="PTHR30218:SF0">
    <property type="entry name" value="POLYPHOSPHATE KINASE"/>
    <property type="match status" value="1"/>
</dbReference>
<feature type="domain" description="Polyphosphate kinase C-terminal" evidence="9">
    <location>
        <begin position="513"/>
        <end position="680"/>
    </location>
</feature>
<feature type="domain" description="Polyphosphate kinase N-terminal" evidence="8">
    <location>
        <begin position="17"/>
        <end position="122"/>
    </location>
</feature>
<dbReference type="EC" id="2.7.4.1" evidence="6"/>
<dbReference type="GO" id="GO:0008976">
    <property type="term" value="F:polyphosphate kinase activity"/>
    <property type="evidence" value="ECO:0007669"/>
    <property type="project" value="UniProtKB-EC"/>
</dbReference>
<dbReference type="NCBIfam" id="TIGR03705">
    <property type="entry name" value="poly_P_kin"/>
    <property type="match status" value="1"/>
</dbReference>
<dbReference type="PIRSF" id="PIRSF015589">
    <property type="entry name" value="PP_kinase"/>
    <property type="match status" value="1"/>
</dbReference>
<sequence length="690" mass="77907">MSKVLSSALASCVKGAYENREISWLAFNKRVLDQAMDLTNPLLERCKFLSIFISNLDEFIQVRLGTLTNQNESEPLERENKTQMTAKEQIDSILAVLPGLYKASNETWRFLRTELYDKGVNFLRGKDLSQRQEALALEAFEKEILPRTTPMVLDSKHPLYRFDNMRIYLVVSLERKGREMIGVASLHSSTPRVLRLAGGKKTHLMLCEELLLHFASHVFPGFTVKEKALVRVTRNADFNATMEDADDEFGFDFSRLIQTRVEARTGSDVIRLESSGLSDQLRSFLLKNLNLKKTHCFQIQGCFDYKFLFRLGDWFDYETVSTLRYSAFKPVVPKYLSGQADLIGEVMKKDIFLAYPYQSMDVLLNLLAQAAEDKRVTSIKITIYRLAGRSKVIEHLLKAAENGKEVVAVMELAARFDEENNLYNADLLRDAGCTVFYGIEDYKVHSKIISITLEDDEGIHYITHLGTGNYNESTAKQYTDLNVITADQEIGEDGAAFFRNLAVLNVEADYKRLLVAPHSLKAGLIAEIDSQIAKGKDGLIRAKVNSLTDKDCIEKLIEASQAGVTVSLVVRGICCLVPGVKGLTENITVISIVGRFLEHSRIYSFGREGEERVYIASADMMTRNLEKRVEIATPILDKDVKRRILHMLSLIEGDTVKARRLLPNGSYEKIQSLSTPVNSQEECLKEALNL</sequence>
<reference evidence="11" key="2">
    <citation type="journal article" date="2021" name="PeerJ">
        <title>Extensive microbial diversity within the chicken gut microbiome revealed by metagenomics and culture.</title>
        <authorList>
            <person name="Gilroy R."/>
            <person name="Ravi A."/>
            <person name="Getino M."/>
            <person name="Pursley I."/>
            <person name="Horton D.L."/>
            <person name="Alikhan N.F."/>
            <person name="Baker D."/>
            <person name="Gharbi K."/>
            <person name="Hall N."/>
            <person name="Watson M."/>
            <person name="Adriaenssens E.M."/>
            <person name="Foster-Nyarko E."/>
            <person name="Jarju S."/>
            <person name="Secka A."/>
            <person name="Antonio M."/>
            <person name="Oren A."/>
            <person name="Chaudhuri R.R."/>
            <person name="La Ragione R."/>
            <person name="Hildebrand F."/>
            <person name="Pallen M.J."/>
        </authorList>
    </citation>
    <scope>NUCLEOTIDE SEQUENCE</scope>
    <source>
        <strain evidence="11">11167</strain>
    </source>
</reference>
<dbReference type="InterPro" id="IPR003414">
    <property type="entry name" value="PP_kinase"/>
</dbReference>
<dbReference type="InterPro" id="IPR036832">
    <property type="entry name" value="PPK_N_dom_sf"/>
</dbReference>
<dbReference type="InterPro" id="IPR025200">
    <property type="entry name" value="PPK_C_dom2"/>
</dbReference>